<keyword evidence="1" id="KW-0812">Transmembrane</keyword>
<organism evidence="2 3">
    <name type="scientific">Actinocrispum wychmicini</name>
    <dbReference type="NCBI Taxonomy" id="1213861"/>
    <lineage>
        <taxon>Bacteria</taxon>
        <taxon>Bacillati</taxon>
        <taxon>Actinomycetota</taxon>
        <taxon>Actinomycetes</taxon>
        <taxon>Pseudonocardiales</taxon>
        <taxon>Pseudonocardiaceae</taxon>
        <taxon>Actinocrispum</taxon>
    </lineage>
</organism>
<feature type="transmembrane region" description="Helical" evidence="1">
    <location>
        <begin position="6"/>
        <end position="25"/>
    </location>
</feature>
<dbReference type="RefSeq" id="WP_132125636.1">
    <property type="nucleotide sequence ID" value="NZ_SLWS01000017.1"/>
</dbReference>
<accession>A0A4R2IWQ6</accession>
<keyword evidence="1" id="KW-1133">Transmembrane helix</keyword>
<gene>
    <name evidence="2" type="ORF">EV192_11775</name>
</gene>
<evidence type="ECO:0000256" key="1">
    <source>
        <dbReference type="SAM" id="Phobius"/>
    </source>
</evidence>
<keyword evidence="1" id="KW-0472">Membrane</keyword>
<dbReference type="EMBL" id="SLWS01000017">
    <property type="protein sequence ID" value="TCO47335.1"/>
    <property type="molecule type" value="Genomic_DNA"/>
</dbReference>
<name>A0A4R2IWQ6_9PSEU</name>
<evidence type="ECO:0000313" key="3">
    <source>
        <dbReference type="Proteomes" id="UP000295680"/>
    </source>
</evidence>
<comment type="caution">
    <text evidence="2">The sequence shown here is derived from an EMBL/GenBank/DDBJ whole genome shotgun (WGS) entry which is preliminary data.</text>
</comment>
<dbReference type="Proteomes" id="UP000295680">
    <property type="component" value="Unassembled WGS sequence"/>
</dbReference>
<keyword evidence="3" id="KW-1185">Reference proteome</keyword>
<proteinExistence type="predicted"/>
<dbReference type="AlphaFoldDB" id="A0A4R2IWQ6"/>
<sequence length="96" mass="10648">MSAWNVLVVAAFGGPLLLLVATALIRMHRGARRHRAMFEDINAHVRAVLAQFDQESGDCPRSPVDAGRRSYPDSPVSCQHNGMKIVLTLRNGKRLR</sequence>
<reference evidence="2 3" key="1">
    <citation type="submission" date="2019-03" db="EMBL/GenBank/DDBJ databases">
        <title>Genomic Encyclopedia of Type Strains, Phase IV (KMG-IV): sequencing the most valuable type-strain genomes for metagenomic binning, comparative biology and taxonomic classification.</title>
        <authorList>
            <person name="Goeker M."/>
        </authorList>
    </citation>
    <scope>NUCLEOTIDE SEQUENCE [LARGE SCALE GENOMIC DNA]</scope>
    <source>
        <strain evidence="2 3">DSM 45934</strain>
    </source>
</reference>
<protein>
    <submittedName>
        <fullName evidence="2">Uncharacterized protein</fullName>
    </submittedName>
</protein>
<evidence type="ECO:0000313" key="2">
    <source>
        <dbReference type="EMBL" id="TCO47335.1"/>
    </source>
</evidence>